<keyword evidence="1" id="KW-0812">Transmembrane</keyword>
<comment type="caution">
    <text evidence="2">The sequence shown here is derived from an EMBL/GenBank/DDBJ whole genome shotgun (WGS) entry which is preliminary data.</text>
</comment>
<feature type="transmembrane region" description="Helical" evidence="1">
    <location>
        <begin position="178"/>
        <end position="206"/>
    </location>
</feature>
<protein>
    <recommendedName>
        <fullName evidence="4">Glycosyltransferase RgtA/B/C/D-like domain-containing protein</fullName>
    </recommendedName>
</protein>
<feature type="transmembrane region" description="Helical" evidence="1">
    <location>
        <begin position="378"/>
        <end position="399"/>
    </location>
</feature>
<proteinExistence type="predicted"/>
<keyword evidence="1" id="KW-1133">Transmembrane helix</keyword>
<feature type="transmembrane region" description="Helical" evidence="1">
    <location>
        <begin position="142"/>
        <end position="166"/>
    </location>
</feature>
<gene>
    <name evidence="2" type="ORF">J8F10_11680</name>
</gene>
<evidence type="ECO:0000256" key="1">
    <source>
        <dbReference type="SAM" id="Phobius"/>
    </source>
</evidence>
<organism evidence="2 3">
    <name type="scientific">Gemmata palustris</name>
    <dbReference type="NCBI Taxonomy" id="2822762"/>
    <lineage>
        <taxon>Bacteria</taxon>
        <taxon>Pseudomonadati</taxon>
        <taxon>Planctomycetota</taxon>
        <taxon>Planctomycetia</taxon>
        <taxon>Gemmatales</taxon>
        <taxon>Gemmataceae</taxon>
        <taxon>Gemmata</taxon>
    </lineage>
</organism>
<dbReference type="EMBL" id="JAGKQQ010000001">
    <property type="protein sequence ID" value="MBP3955945.1"/>
    <property type="molecule type" value="Genomic_DNA"/>
</dbReference>
<evidence type="ECO:0000313" key="2">
    <source>
        <dbReference type="EMBL" id="MBP3955945.1"/>
    </source>
</evidence>
<feature type="transmembrane region" description="Helical" evidence="1">
    <location>
        <begin position="240"/>
        <end position="260"/>
    </location>
</feature>
<accession>A0ABS5BQD9</accession>
<dbReference type="Proteomes" id="UP000676565">
    <property type="component" value="Unassembled WGS sequence"/>
</dbReference>
<evidence type="ECO:0000313" key="3">
    <source>
        <dbReference type="Proteomes" id="UP000676565"/>
    </source>
</evidence>
<feature type="transmembrane region" description="Helical" evidence="1">
    <location>
        <begin position="328"/>
        <end position="348"/>
    </location>
</feature>
<sequence length="567" mass="62333">MGDALWLAVLAAWTAGWCLSAAPRLGVTYDEPFYMDAGLEAWRGWVRDDGRPEQFFHEATATNGVMPLPIDAVTLPLYIHERQSGVRLETPDAKFALLGRARAVTLGWLWLLVFSAWRLGRAAGGVWAGRIAAGLIAADPNFLGHAAIATTDIAVSAALMAFARAVYAGRAGGWWKRLILPGLWFGVAALCKISALLYGGIILVVLEVCYRFASGGLSRPVGGSWKTWGVKVTGAVFRSVLNATVILAIGLTIAVEYFGYPEPDRRPFEKVAKAVPPTEPLKPKYEKWAKEYTRVPHAVCAFAFQWWYNAHGRPTFLNGTFYPEGYRYYFPEVLLMKVPLPIFLLMLIALARPRAVANPLTVVTLLLLAALLKANLQIGVRLAFPAVALGYVALAVALGRGYSQRAPWIAVPAVLALAAVSVWVWPNGLGYLNQAHGGPGAAHWRVTDSNVDWGQGLPELKAWHEANGRPLIWVWYFGADPAVDDPPFGRFQPDVQRPEIRNEAELRRAVGPRVLAVGHTVVSLHPNVTRSKTVTLEYLRTRRPLARTSTFTLYDFRDEQNGPPALE</sequence>
<name>A0ABS5BQD9_9BACT</name>
<evidence type="ECO:0008006" key="4">
    <source>
        <dbReference type="Google" id="ProtNLM"/>
    </source>
</evidence>
<feature type="transmembrane region" description="Helical" evidence="1">
    <location>
        <begin position="406"/>
        <end position="425"/>
    </location>
</feature>
<reference evidence="2 3" key="1">
    <citation type="submission" date="2021-04" db="EMBL/GenBank/DDBJ databases">
        <authorList>
            <person name="Ivanova A."/>
        </authorList>
    </citation>
    <scope>NUCLEOTIDE SEQUENCE [LARGE SCALE GENOMIC DNA]</scope>
    <source>
        <strain evidence="2 3">G18</strain>
    </source>
</reference>
<keyword evidence="1" id="KW-0472">Membrane</keyword>
<dbReference type="RefSeq" id="WP_210653995.1">
    <property type="nucleotide sequence ID" value="NZ_JAGKQQ010000001.1"/>
</dbReference>
<keyword evidence="3" id="KW-1185">Reference proteome</keyword>
<feature type="transmembrane region" description="Helical" evidence="1">
    <location>
        <begin position="355"/>
        <end position="372"/>
    </location>
</feature>